<accession>A0A2L0D405</accession>
<organism evidence="1 2">
    <name type="scientific">Streptococcus pluranimalium</name>
    <dbReference type="NCBI Taxonomy" id="82348"/>
    <lineage>
        <taxon>Bacteria</taxon>
        <taxon>Bacillati</taxon>
        <taxon>Bacillota</taxon>
        <taxon>Bacilli</taxon>
        <taxon>Lactobacillales</taxon>
        <taxon>Streptococcaceae</taxon>
        <taxon>Streptococcus</taxon>
    </lineage>
</organism>
<protein>
    <recommendedName>
        <fullName evidence="3">Lipoprotein</fullName>
    </recommendedName>
</protein>
<evidence type="ECO:0008006" key="3">
    <source>
        <dbReference type="Google" id="ProtNLM"/>
    </source>
</evidence>
<gene>
    <name evidence="1" type="ORF">C0J00_03955</name>
</gene>
<dbReference type="Proteomes" id="UP000238956">
    <property type="component" value="Chromosome"/>
</dbReference>
<dbReference type="KEGG" id="splr:C0J00_03955"/>
<evidence type="ECO:0000313" key="2">
    <source>
        <dbReference type="Proteomes" id="UP000238956"/>
    </source>
</evidence>
<dbReference type="AlphaFoldDB" id="A0A2L0D405"/>
<dbReference type="PROSITE" id="PS51257">
    <property type="entry name" value="PROKAR_LIPOPROTEIN"/>
    <property type="match status" value="1"/>
</dbReference>
<dbReference type="EMBL" id="CP025536">
    <property type="protein sequence ID" value="AUW96329.1"/>
    <property type="molecule type" value="Genomic_DNA"/>
</dbReference>
<keyword evidence="2" id="KW-1185">Reference proteome</keyword>
<reference evidence="1 2" key="1">
    <citation type="submission" date="2017-12" db="EMBL/GenBank/DDBJ databases">
        <authorList>
            <person name="Hurst M.R.H."/>
        </authorList>
    </citation>
    <scope>NUCLEOTIDE SEQUENCE [LARGE SCALE GENOMIC DNA]</scope>
    <source>
        <strain evidence="1 2">TH11417</strain>
    </source>
</reference>
<dbReference type="GeneID" id="98393063"/>
<evidence type="ECO:0000313" key="1">
    <source>
        <dbReference type="EMBL" id="AUW96329.1"/>
    </source>
</evidence>
<proteinExistence type="predicted"/>
<dbReference type="RefSeq" id="WP_104967661.1">
    <property type="nucleotide sequence ID" value="NZ_CP025536.1"/>
</dbReference>
<sequence length="170" mass="20128">MKFKIMKLLLIVSLSFFLVSCGLLNNFKTHKDRRDKLSSELTVTNIHDRVVLGKTSRQDIKKLFGKPKVIERDSETMKTIYEKWMQDETGINVFLSEGTDYWETVQYVDDGFSFSYDEFTVCYQYQSDSLGIKAVYFFFIDDRLEGFVLDDTLKNKEAAQRDRYLRDWID</sequence>
<reference evidence="1 2" key="2">
    <citation type="submission" date="2018-02" db="EMBL/GenBank/DDBJ databases">
        <title>Whole genome sequencing analysis of Streptococcus pluranimalium isolated from cattle infected mastitis in China.</title>
        <authorList>
            <person name="Zhang J.-R."/>
            <person name="Hu G.-Z."/>
        </authorList>
    </citation>
    <scope>NUCLEOTIDE SEQUENCE [LARGE SCALE GENOMIC DNA]</scope>
    <source>
        <strain evidence="1 2">TH11417</strain>
    </source>
</reference>
<dbReference type="OrthoDB" id="9793848at2"/>
<name>A0A2L0D405_9STRE</name>